<feature type="compositionally biased region" description="Polar residues" evidence="1">
    <location>
        <begin position="195"/>
        <end position="205"/>
    </location>
</feature>
<feature type="region of interest" description="Disordered" evidence="1">
    <location>
        <begin position="73"/>
        <end position="241"/>
    </location>
</feature>
<feature type="compositionally biased region" description="Low complexity" evidence="1">
    <location>
        <begin position="206"/>
        <end position="220"/>
    </location>
</feature>
<protein>
    <submittedName>
        <fullName evidence="2">Uncharacterized protein</fullName>
    </submittedName>
</protein>
<evidence type="ECO:0000256" key="1">
    <source>
        <dbReference type="SAM" id="MobiDB-lite"/>
    </source>
</evidence>
<gene>
    <name evidence="2" type="ORF">B0H67DRAFT_351183</name>
</gene>
<dbReference type="AlphaFoldDB" id="A0AA39ZVL6"/>
<accession>A0AA39ZVL6</accession>
<feature type="compositionally biased region" description="Basic residues" evidence="1">
    <location>
        <begin position="98"/>
        <end position="117"/>
    </location>
</feature>
<feature type="compositionally biased region" description="Low complexity" evidence="1">
    <location>
        <begin position="128"/>
        <end position="137"/>
    </location>
</feature>
<dbReference type="EMBL" id="JAUKUA010000007">
    <property type="protein sequence ID" value="KAK0704522.1"/>
    <property type="molecule type" value="Genomic_DNA"/>
</dbReference>
<feature type="compositionally biased region" description="Low complexity" evidence="1">
    <location>
        <begin position="154"/>
        <end position="164"/>
    </location>
</feature>
<feature type="compositionally biased region" description="Low complexity" evidence="1">
    <location>
        <begin position="175"/>
        <end position="194"/>
    </location>
</feature>
<organism evidence="2 3">
    <name type="scientific">Lasiosphaeris hirsuta</name>
    <dbReference type="NCBI Taxonomy" id="260670"/>
    <lineage>
        <taxon>Eukaryota</taxon>
        <taxon>Fungi</taxon>
        <taxon>Dikarya</taxon>
        <taxon>Ascomycota</taxon>
        <taxon>Pezizomycotina</taxon>
        <taxon>Sordariomycetes</taxon>
        <taxon>Sordariomycetidae</taxon>
        <taxon>Sordariales</taxon>
        <taxon>Lasiosphaeriaceae</taxon>
        <taxon>Lasiosphaeris</taxon>
    </lineage>
</organism>
<reference evidence="2" key="1">
    <citation type="submission" date="2023-06" db="EMBL/GenBank/DDBJ databases">
        <title>Genome-scale phylogeny and comparative genomics of the fungal order Sordariales.</title>
        <authorList>
            <consortium name="Lawrence Berkeley National Laboratory"/>
            <person name="Hensen N."/>
            <person name="Bonometti L."/>
            <person name="Westerberg I."/>
            <person name="Brannstrom I.O."/>
            <person name="Guillou S."/>
            <person name="Cros-Aarteil S."/>
            <person name="Calhoun S."/>
            <person name="Haridas S."/>
            <person name="Kuo A."/>
            <person name="Mondo S."/>
            <person name="Pangilinan J."/>
            <person name="Riley R."/>
            <person name="Labutti K."/>
            <person name="Andreopoulos B."/>
            <person name="Lipzen A."/>
            <person name="Chen C."/>
            <person name="Yanf M."/>
            <person name="Daum C."/>
            <person name="Ng V."/>
            <person name="Clum A."/>
            <person name="Steindorff A."/>
            <person name="Ohm R."/>
            <person name="Martin F."/>
            <person name="Silar P."/>
            <person name="Natvig D."/>
            <person name="Lalanne C."/>
            <person name="Gautier V."/>
            <person name="Ament-Velasquez S.L."/>
            <person name="Kruys A."/>
            <person name="Hutchinson M.I."/>
            <person name="Powell A.J."/>
            <person name="Barry K."/>
            <person name="Miller A.N."/>
            <person name="Grigoriev I.V."/>
            <person name="Debuchy R."/>
            <person name="Gladieux P."/>
            <person name="Thoren M.H."/>
            <person name="Johannesson H."/>
        </authorList>
    </citation>
    <scope>NUCLEOTIDE SEQUENCE</scope>
    <source>
        <strain evidence="2">SMH4607-1</strain>
    </source>
</reference>
<feature type="compositionally biased region" description="Basic residues" evidence="1">
    <location>
        <begin position="223"/>
        <end position="241"/>
    </location>
</feature>
<evidence type="ECO:0000313" key="2">
    <source>
        <dbReference type="EMBL" id="KAK0704522.1"/>
    </source>
</evidence>
<name>A0AA39ZVL6_9PEZI</name>
<dbReference type="Proteomes" id="UP001172102">
    <property type="component" value="Unassembled WGS sequence"/>
</dbReference>
<sequence>MLYRRQLHPHHPPPFLLTWRLCVSRLNPRIVKRFSILLAPVLLKVTSPPPASAKWINRLLYCNQNQFCISPRPLPSDSRRRPLRLRPLIPPSPGKRQCTSHRPPHHRRARPRQHRTASPRPRTPPTPSSRTWSASCTHKTKTETKTLTCHHRPPSGWSPSASGPTRCRRRTSPLASSSASSCSSSSPPSSTSCTGITTRSGSTASGPADAAMGVVAVGAPRAPPRRVRCRRGRRRRPGGEG</sequence>
<keyword evidence="3" id="KW-1185">Reference proteome</keyword>
<comment type="caution">
    <text evidence="2">The sequence shown here is derived from an EMBL/GenBank/DDBJ whole genome shotgun (WGS) entry which is preliminary data.</text>
</comment>
<proteinExistence type="predicted"/>
<evidence type="ECO:0000313" key="3">
    <source>
        <dbReference type="Proteomes" id="UP001172102"/>
    </source>
</evidence>